<dbReference type="KEGG" id="fsn:GS03_00445"/>
<reference evidence="2 3" key="1">
    <citation type="submission" date="2019-04" db="EMBL/GenBank/DDBJ databases">
        <title>Flavobacterium sp. GS03.</title>
        <authorList>
            <person name="Kim H."/>
        </authorList>
    </citation>
    <scope>NUCLEOTIDE SEQUENCE [LARGE SCALE GENOMIC DNA]</scope>
    <source>
        <strain evidence="2 3">GS03</strain>
    </source>
</reference>
<proteinExistence type="predicted"/>
<name>A0A4P7PRY0_9FLAO</name>
<dbReference type="Proteomes" id="UP000296862">
    <property type="component" value="Chromosome"/>
</dbReference>
<dbReference type="Gene3D" id="1.20.1270.180">
    <property type="match status" value="1"/>
</dbReference>
<dbReference type="EMBL" id="CP038810">
    <property type="protein sequence ID" value="QBZ96960.1"/>
    <property type="molecule type" value="Genomic_DNA"/>
</dbReference>
<dbReference type="Pfam" id="PF07007">
    <property type="entry name" value="LprI"/>
    <property type="match status" value="1"/>
</dbReference>
<gene>
    <name evidence="2" type="ORF">GS03_00445</name>
</gene>
<evidence type="ECO:0000259" key="1">
    <source>
        <dbReference type="Pfam" id="PF07007"/>
    </source>
</evidence>
<dbReference type="InterPro" id="IPR009739">
    <property type="entry name" value="LprI-like_N"/>
</dbReference>
<accession>A0A4P7PRY0</accession>
<keyword evidence="3" id="KW-1185">Reference proteome</keyword>
<dbReference type="AlphaFoldDB" id="A0A4P7PRY0"/>
<sequence>MCFGFCQSQTIKTLNKIKTDHQSCLDKGDYMLGCSLDYYKKTDSLLNVVYNKIRLKLNTTEKRKFKNEQLGWLKKKDSYFRKVEKNTKNEVGDIIGSDLRMIITDKEADFVFDRVEELIKRL</sequence>
<protein>
    <recommendedName>
        <fullName evidence="1">Lysozyme inhibitor LprI-like N-terminal domain-containing protein</fullName>
    </recommendedName>
</protein>
<evidence type="ECO:0000313" key="2">
    <source>
        <dbReference type="EMBL" id="QBZ96960.1"/>
    </source>
</evidence>
<organism evidence="2 3">
    <name type="scientific">Flavobacterium sangjuense</name>
    <dbReference type="NCBI Taxonomy" id="2518177"/>
    <lineage>
        <taxon>Bacteria</taxon>
        <taxon>Pseudomonadati</taxon>
        <taxon>Bacteroidota</taxon>
        <taxon>Flavobacteriia</taxon>
        <taxon>Flavobacteriales</taxon>
        <taxon>Flavobacteriaceae</taxon>
        <taxon>Flavobacterium</taxon>
    </lineage>
</organism>
<feature type="domain" description="Lysozyme inhibitor LprI-like N-terminal" evidence="1">
    <location>
        <begin position="31"/>
        <end position="118"/>
    </location>
</feature>
<evidence type="ECO:0000313" key="3">
    <source>
        <dbReference type="Proteomes" id="UP000296862"/>
    </source>
</evidence>